<gene>
    <name evidence="1" type="ORF">LCGC14_1481630</name>
</gene>
<protein>
    <recommendedName>
        <fullName evidence="2">Terminase large subunit</fullName>
    </recommendedName>
</protein>
<dbReference type="InterPro" id="IPR027417">
    <property type="entry name" value="P-loop_NTPase"/>
</dbReference>
<sequence>MTLTEADHAEYAKVGKDRGYSPAEFEPYLDPSLRGITDVYDGDRRESLMTPREFFTNPHYTGTVGAYIWPKVLDEIARMNDGSYVEVVATGGIGAAKTSVAICSQLYQLYNLMTFYNPHVPFGLKPTDEIVIVFQSMRFTQAKEVAYDRFKAMVDECPYFTGRFAYDKDIKSQLRFQNHITVKPVAGNEAATIGQNVIGGILDEVNFMESVEKSKKDADGGVYEQAVTLYNSIARRRESRFMTRGQLPGLLCLVSSKRYRGQFTDKKAEEAVTNKRIYVYDKRIWDVVSDAKFEMMYTDEWFDVFVGDEHRKPYMVDEAHPAPKDEQELVMSVPVEHEHDFAADLLKALRDIAGISTTALHPFIMDPARVVESFDCHNSIFSREECDFDILGLKIYPKEFVNPKEPRFIHVDLAISRDSCGFAIGHVKGFARVTRGPAPPPNEDGSPATDDRAYEVLPKIHIDGMLEIRPPRGGEISYSKIRDIIYLLTKLGLNIQWVTFDSFQSTDSKQILSQRGYTTGDASLDKDTAGYEMLKTAFYDGRLDAPPHVKCLREM</sequence>
<dbReference type="AlphaFoldDB" id="A0A0F9JA19"/>
<dbReference type="EMBL" id="LAZR01010541">
    <property type="protein sequence ID" value="KKM66398.1"/>
    <property type="molecule type" value="Genomic_DNA"/>
</dbReference>
<proteinExistence type="predicted"/>
<evidence type="ECO:0000313" key="1">
    <source>
        <dbReference type="EMBL" id="KKM66398.1"/>
    </source>
</evidence>
<name>A0A0F9JA19_9ZZZZ</name>
<feature type="non-terminal residue" evidence="1">
    <location>
        <position position="555"/>
    </location>
</feature>
<accession>A0A0F9JA19</accession>
<reference evidence="1" key="1">
    <citation type="journal article" date="2015" name="Nature">
        <title>Complex archaea that bridge the gap between prokaryotes and eukaryotes.</title>
        <authorList>
            <person name="Spang A."/>
            <person name="Saw J.H."/>
            <person name="Jorgensen S.L."/>
            <person name="Zaremba-Niedzwiedzka K."/>
            <person name="Martijn J."/>
            <person name="Lind A.E."/>
            <person name="van Eijk R."/>
            <person name="Schleper C."/>
            <person name="Guy L."/>
            <person name="Ettema T.J."/>
        </authorList>
    </citation>
    <scope>NUCLEOTIDE SEQUENCE</scope>
</reference>
<dbReference type="Gene3D" id="3.40.50.300">
    <property type="entry name" value="P-loop containing nucleotide triphosphate hydrolases"/>
    <property type="match status" value="1"/>
</dbReference>
<evidence type="ECO:0008006" key="2">
    <source>
        <dbReference type="Google" id="ProtNLM"/>
    </source>
</evidence>
<comment type="caution">
    <text evidence="1">The sequence shown here is derived from an EMBL/GenBank/DDBJ whole genome shotgun (WGS) entry which is preliminary data.</text>
</comment>
<organism evidence="1">
    <name type="scientific">marine sediment metagenome</name>
    <dbReference type="NCBI Taxonomy" id="412755"/>
    <lineage>
        <taxon>unclassified sequences</taxon>
        <taxon>metagenomes</taxon>
        <taxon>ecological metagenomes</taxon>
    </lineage>
</organism>